<reference evidence="3 6" key="1">
    <citation type="submission" date="2018-06" db="EMBL/GenBank/DDBJ databases">
        <authorList>
            <consortium name="Pathogen Informatics"/>
            <person name="Doyle S."/>
        </authorList>
    </citation>
    <scope>NUCLEOTIDE SEQUENCE [LARGE SCALE GENOMIC DNA]</scope>
    <source>
        <strain evidence="3 6">NCTC11820</strain>
    </source>
</reference>
<protein>
    <submittedName>
        <fullName evidence="3">Uncharacterized protein</fullName>
    </submittedName>
</protein>
<evidence type="ECO:0000313" key="3">
    <source>
        <dbReference type="EMBL" id="SQB64827.1"/>
    </source>
</evidence>
<feature type="transmembrane region" description="Helical" evidence="2">
    <location>
        <begin position="119"/>
        <end position="140"/>
    </location>
</feature>
<keyword evidence="2" id="KW-0472">Membrane</keyword>
<dbReference type="EMBL" id="UASJ01000015">
    <property type="protein sequence ID" value="SQC02313.1"/>
    <property type="molecule type" value="Genomic_DNA"/>
</dbReference>
<proteinExistence type="predicted"/>
<organism evidence="3 6">
    <name type="scientific">Mobiluncus curtisii</name>
    <dbReference type="NCBI Taxonomy" id="2051"/>
    <lineage>
        <taxon>Bacteria</taxon>
        <taxon>Bacillati</taxon>
        <taxon>Actinomycetota</taxon>
        <taxon>Actinomycetes</taxon>
        <taxon>Actinomycetales</taxon>
        <taxon>Actinomycetaceae</taxon>
        <taxon>Mobiluncus</taxon>
    </lineage>
</organism>
<feature type="transmembrane region" description="Helical" evidence="2">
    <location>
        <begin position="89"/>
        <end position="112"/>
    </location>
</feature>
<dbReference type="GeneID" id="55565525"/>
<dbReference type="EMBL" id="UASJ01000001">
    <property type="protein sequence ID" value="SQB64827.1"/>
    <property type="molecule type" value="Genomic_DNA"/>
</dbReference>
<feature type="transmembrane region" description="Helical" evidence="2">
    <location>
        <begin position="146"/>
        <end position="163"/>
    </location>
</feature>
<accession>A0A2X2YMG4</accession>
<evidence type="ECO:0000313" key="5">
    <source>
        <dbReference type="EMBL" id="SQC02314.1"/>
    </source>
</evidence>
<dbReference type="Proteomes" id="UP000250245">
    <property type="component" value="Unassembled WGS sequence"/>
</dbReference>
<name>A0A2X2YMG4_9ACTO</name>
<evidence type="ECO:0000313" key="4">
    <source>
        <dbReference type="EMBL" id="SQC02313.1"/>
    </source>
</evidence>
<dbReference type="InterPro" id="IPR036259">
    <property type="entry name" value="MFS_trans_sf"/>
</dbReference>
<feature type="transmembrane region" description="Helical" evidence="2">
    <location>
        <begin position="55"/>
        <end position="77"/>
    </location>
</feature>
<feature type="region of interest" description="Disordered" evidence="1">
    <location>
        <begin position="1"/>
        <end position="44"/>
    </location>
</feature>
<dbReference type="EMBL" id="UASJ01000015">
    <property type="protein sequence ID" value="SQC02314.1"/>
    <property type="molecule type" value="Genomic_DNA"/>
</dbReference>
<dbReference type="SUPFAM" id="SSF103473">
    <property type="entry name" value="MFS general substrate transporter"/>
    <property type="match status" value="1"/>
</dbReference>
<dbReference type="AlphaFoldDB" id="A0A2X2YMG4"/>
<keyword evidence="2" id="KW-1133">Transmembrane helix</keyword>
<evidence type="ECO:0000256" key="1">
    <source>
        <dbReference type="SAM" id="MobiDB-lite"/>
    </source>
</evidence>
<keyword evidence="2" id="KW-0812">Transmembrane</keyword>
<dbReference type="RefSeq" id="WP_013189375.1">
    <property type="nucleotide sequence ID" value="NZ_CP068112.1"/>
</dbReference>
<gene>
    <name evidence="3" type="ORF">NCTC11820_01181</name>
    <name evidence="4" type="ORF">NCTC11820_02201</name>
    <name evidence="5" type="ORF">NCTC11820_02202</name>
</gene>
<evidence type="ECO:0000256" key="2">
    <source>
        <dbReference type="SAM" id="Phobius"/>
    </source>
</evidence>
<evidence type="ECO:0000313" key="6">
    <source>
        <dbReference type="Proteomes" id="UP000250245"/>
    </source>
</evidence>
<sequence length="184" mass="19391">MSQHNFGKQEKPDDSDQSSAHANPEGTPRAGKIPPPKPGKSALPKQSLWRSAADVWPFVLGSFGCALASYFLTYAGSAYEQPNSLTTGATVMLMAAGACVLAATVGLVHLAFSVSAKVLWAIGVGLGTALSVAAFVVAGMHVAPGFVFGVTFLVLCVPGYFLGRRADDYRAQFPKRSHFLGDWD</sequence>